<keyword evidence="2 3" id="KW-0175">Coiled coil</keyword>
<dbReference type="InterPro" id="IPR019179">
    <property type="entry name" value="CC149"/>
</dbReference>
<keyword evidence="6" id="KW-1185">Reference proteome</keyword>
<evidence type="ECO:0000313" key="6">
    <source>
        <dbReference type="Proteomes" id="UP000321570"/>
    </source>
</evidence>
<dbReference type="Pfam" id="PF09789">
    <property type="entry name" value="CC149"/>
    <property type="match status" value="1"/>
</dbReference>
<dbReference type="Proteomes" id="UP000321570">
    <property type="component" value="Unassembled WGS sequence"/>
</dbReference>
<name>A0A564YP30_HYMDI</name>
<evidence type="ECO:0000313" key="5">
    <source>
        <dbReference type="EMBL" id="VUZ48956.1"/>
    </source>
</evidence>
<feature type="compositionally biased region" description="Polar residues" evidence="4">
    <location>
        <begin position="243"/>
        <end position="265"/>
    </location>
</feature>
<accession>A0A564YP30</accession>
<gene>
    <name evidence="5" type="ORF">WMSIL1_LOCUS8161</name>
</gene>
<dbReference type="EMBL" id="CABIJS010000321">
    <property type="protein sequence ID" value="VUZ48956.1"/>
    <property type="molecule type" value="Genomic_DNA"/>
</dbReference>
<evidence type="ECO:0000256" key="3">
    <source>
        <dbReference type="SAM" id="Coils"/>
    </source>
</evidence>
<feature type="region of interest" description="Disordered" evidence="4">
    <location>
        <begin position="229"/>
        <end position="265"/>
    </location>
</feature>
<dbReference type="AlphaFoldDB" id="A0A564YP30"/>
<organism evidence="5 6">
    <name type="scientific">Hymenolepis diminuta</name>
    <name type="common">Rat tapeworm</name>
    <dbReference type="NCBI Taxonomy" id="6216"/>
    <lineage>
        <taxon>Eukaryota</taxon>
        <taxon>Metazoa</taxon>
        <taxon>Spiralia</taxon>
        <taxon>Lophotrochozoa</taxon>
        <taxon>Platyhelminthes</taxon>
        <taxon>Cestoda</taxon>
        <taxon>Eucestoda</taxon>
        <taxon>Cyclophyllidea</taxon>
        <taxon>Hymenolepididae</taxon>
        <taxon>Hymenolepis</taxon>
    </lineage>
</organism>
<protein>
    <submittedName>
        <fullName evidence="5">Uncharacterized protein</fullName>
    </submittedName>
</protein>
<sequence>MEMSDGLHDNMDALTNELCITRSQLSSKCQAISILQQQLEDARKEADQFKVVSEQLQERYRNLRRTLDTNISGQSSEGSQQKLIINLKVKLNETEMQNRILEAEISYLRKRNSELVEDRLLRYSEESPLRPGIVNERKYSETKGRESLVSQLELKTIECERLKKELELCSDEKQELLLGITNNSGVECSSAKCKALFQENQILTRQVSRLEADKKLLTQSLAKYQESSLFAPPNVMGHGSPENGPSDSPVSTPNKTTDANITETN</sequence>
<proteinExistence type="inferred from homology"/>
<dbReference type="PANTHER" id="PTHR21682:SF2">
    <property type="entry name" value="COILED-COIL DOMAIN-CONTAINING PROTEIN 149"/>
    <property type="match status" value="1"/>
</dbReference>
<dbReference type="PANTHER" id="PTHR21682">
    <property type="entry name" value="COILED-COIL DOMAIN-CONTAINING PROTEIN 149"/>
    <property type="match status" value="1"/>
</dbReference>
<feature type="coiled-coil region" evidence="3">
    <location>
        <begin position="25"/>
        <end position="111"/>
    </location>
</feature>
<comment type="similarity">
    <text evidence="1">Belongs to the CCDC149 family.</text>
</comment>
<reference evidence="5 6" key="1">
    <citation type="submission" date="2019-07" db="EMBL/GenBank/DDBJ databases">
        <authorList>
            <person name="Jastrzebski P J."/>
            <person name="Paukszto L."/>
            <person name="Jastrzebski P J."/>
        </authorList>
    </citation>
    <scope>NUCLEOTIDE SEQUENCE [LARGE SCALE GENOMIC DNA]</scope>
    <source>
        <strain evidence="5 6">WMS-il1</strain>
    </source>
</reference>
<evidence type="ECO:0000256" key="1">
    <source>
        <dbReference type="ARBA" id="ARBA00005872"/>
    </source>
</evidence>
<evidence type="ECO:0000256" key="4">
    <source>
        <dbReference type="SAM" id="MobiDB-lite"/>
    </source>
</evidence>
<feature type="coiled-coil region" evidence="3">
    <location>
        <begin position="145"/>
        <end position="227"/>
    </location>
</feature>
<evidence type="ECO:0000256" key="2">
    <source>
        <dbReference type="ARBA" id="ARBA00023054"/>
    </source>
</evidence>